<feature type="domain" description="Glycosyltransferase 2-like" evidence="4">
    <location>
        <begin position="8"/>
        <end position="122"/>
    </location>
</feature>
<keyword evidence="2" id="KW-0328">Glycosyltransferase</keyword>
<gene>
    <name evidence="5" type="ORF">SAMN04488056_10686</name>
</gene>
<organism evidence="5 6">
    <name type="scientific">Cohaesibacter marisflavi</name>
    <dbReference type="NCBI Taxonomy" id="655353"/>
    <lineage>
        <taxon>Bacteria</taxon>
        <taxon>Pseudomonadati</taxon>
        <taxon>Pseudomonadota</taxon>
        <taxon>Alphaproteobacteria</taxon>
        <taxon>Hyphomicrobiales</taxon>
        <taxon>Cohaesibacteraceae</taxon>
    </lineage>
</organism>
<dbReference type="InterPro" id="IPR050834">
    <property type="entry name" value="Glycosyltransf_2"/>
</dbReference>
<name>A0A1I5H904_9HYPH</name>
<dbReference type="InterPro" id="IPR029044">
    <property type="entry name" value="Nucleotide-diphossugar_trans"/>
</dbReference>
<evidence type="ECO:0000256" key="2">
    <source>
        <dbReference type="ARBA" id="ARBA00022676"/>
    </source>
</evidence>
<dbReference type="PANTHER" id="PTHR43685">
    <property type="entry name" value="GLYCOSYLTRANSFERASE"/>
    <property type="match status" value="1"/>
</dbReference>
<dbReference type="EMBL" id="FOVR01000006">
    <property type="protein sequence ID" value="SFO44486.1"/>
    <property type="molecule type" value="Genomic_DNA"/>
</dbReference>
<evidence type="ECO:0000313" key="5">
    <source>
        <dbReference type="EMBL" id="SFO44486.1"/>
    </source>
</evidence>
<dbReference type="STRING" id="655353.SAMN04488056_10686"/>
<dbReference type="AlphaFoldDB" id="A0A1I5H904"/>
<proteinExistence type="inferred from homology"/>
<dbReference type="Pfam" id="PF00535">
    <property type="entry name" value="Glycos_transf_2"/>
    <property type="match status" value="1"/>
</dbReference>
<evidence type="ECO:0000313" key="6">
    <source>
        <dbReference type="Proteomes" id="UP000199236"/>
    </source>
</evidence>
<keyword evidence="3 5" id="KW-0808">Transferase</keyword>
<keyword evidence="6" id="KW-1185">Reference proteome</keyword>
<dbReference type="OrthoDB" id="9794124at2"/>
<sequence length="357" mass="39900">MEKIPEISVVLPVYNGEKYIEAALISILEQDFTDFELLVINDGSVDGTEAILERLAAQDERIRILARDNDGLVSALNWGLEEARAPLIARMDADDISYPNRFSKQWQFLKDNPDVGLVFAQMNKVDAQGKPIGKVTNTRTSPQDVAVALSKGNCLPHHPTVMARRSEMLGAGGYRDVFKGAEDLDLWYRMSKRTKLAGLADVLLDYRLHEGQVTQTSIVRQRFSQDLIILIAKELEAGRDDPSKGWDCVPSFDWTATSPQLLAAPANMVALFRYYHLIDRILTLNGIKDLASEDLDALLDGLKSKSFFGSAKVRQVLAHHIVQEARRRGLRGLALKAMLFALKTNPSRALRHGFKPF</sequence>
<accession>A0A1I5H904</accession>
<evidence type="ECO:0000259" key="4">
    <source>
        <dbReference type="Pfam" id="PF00535"/>
    </source>
</evidence>
<evidence type="ECO:0000256" key="1">
    <source>
        <dbReference type="ARBA" id="ARBA00006739"/>
    </source>
</evidence>
<dbReference type="GO" id="GO:0016757">
    <property type="term" value="F:glycosyltransferase activity"/>
    <property type="evidence" value="ECO:0007669"/>
    <property type="project" value="UniProtKB-KW"/>
</dbReference>
<dbReference type="Gene3D" id="3.90.550.10">
    <property type="entry name" value="Spore Coat Polysaccharide Biosynthesis Protein SpsA, Chain A"/>
    <property type="match status" value="1"/>
</dbReference>
<comment type="similarity">
    <text evidence="1">Belongs to the glycosyltransferase 2 family.</text>
</comment>
<dbReference type="PANTHER" id="PTHR43685:SF5">
    <property type="entry name" value="GLYCOSYLTRANSFERASE EPSE-RELATED"/>
    <property type="match status" value="1"/>
</dbReference>
<dbReference type="RefSeq" id="WP_090072870.1">
    <property type="nucleotide sequence ID" value="NZ_FOVR01000006.1"/>
</dbReference>
<evidence type="ECO:0000256" key="3">
    <source>
        <dbReference type="ARBA" id="ARBA00022679"/>
    </source>
</evidence>
<reference evidence="5 6" key="1">
    <citation type="submission" date="2016-10" db="EMBL/GenBank/DDBJ databases">
        <authorList>
            <person name="de Groot N.N."/>
        </authorList>
    </citation>
    <scope>NUCLEOTIDE SEQUENCE [LARGE SCALE GENOMIC DNA]</scope>
    <source>
        <strain evidence="5 6">CGMCC 1.9157</strain>
    </source>
</reference>
<dbReference type="SUPFAM" id="SSF53448">
    <property type="entry name" value="Nucleotide-diphospho-sugar transferases"/>
    <property type="match status" value="1"/>
</dbReference>
<dbReference type="InterPro" id="IPR001173">
    <property type="entry name" value="Glyco_trans_2-like"/>
</dbReference>
<dbReference type="Proteomes" id="UP000199236">
    <property type="component" value="Unassembled WGS sequence"/>
</dbReference>
<protein>
    <submittedName>
        <fullName evidence="5">Glycosyl transferase family 2</fullName>
    </submittedName>
</protein>